<dbReference type="SUPFAM" id="SSF51182">
    <property type="entry name" value="RmlC-like cupins"/>
    <property type="match status" value="1"/>
</dbReference>
<dbReference type="Pfam" id="PF03364">
    <property type="entry name" value="Polyketide_cyc"/>
    <property type="match status" value="1"/>
</dbReference>
<dbReference type="RefSeq" id="WP_141960631.1">
    <property type="nucleotide sequence ID" value="NZ_VFOZ01000001.1"/>
</dbReference>
<dbReference type="InterPro" id="IPR052044">
    <property type="entry name" value="PKS_Associated_Protein"/>
</dbReference>
<evidence type="ECO:0000313" key="3">
    <source>
        <dbReference type="EMBL" id="TQM00807.1"/>
    </source>
</evidence>
<feature type="domain" description="Cupin type-2" evidence="2">
    <location>
        <begin position="194"/>
        <end position="257"/>
    </location>
</feature>
<dbReference type="PANTHER" id="PTHR36114">
    <property type="entry name" value="16.7 KDA PROTEIN IN WHIE LOCUS"/>
    <property type="match status" value="1"/>
</dbReference>
<dbReference type="Gene3D" id="2.60.120.10">
    <property type="entry name" value="Jelly Rolls"/>
    <property type="match status" value="1"/>
</dbReference>
<dbReference type="SUPFAM" id="SSF55961">
    <property type="entry name" value="Bet v1-like"/>
    <property type="match status" value="1"/>
</dbReference>
<dbReference type="Gene3D" id="3.30.530.20">
    <property type="match status" value="1"/>
</dbReference>
<evidence type="ECO:0000259" key="2">
    <source>
        <dbReference type="Pfam" id="PF07883"/>
    </source>
</evidence>
<reference evidence="3 4" key="1">
    <citation type="submission" date="2019-06" db="EMBL/GenBank/DDBJ databases">
        <title>Sequencing the genomes of 1000 actinobacteria strains.</title>
        <authorList>
            <person name="Klenk H.-P."/>
        </authorList>
    </citation>
    <scope>NUCLEOTIDE SEQUENCE [LARGE SCALE GENOMIC DNA]</scope>
    <source>
        <strain evidence="3 4">DSM 102200</strain>
    </source>
</reference>
<dbReference type="OrthoDB" id="156693at2"/>
<dbReference type="CDD" id="cd06991">
    <property type="entry name" value="cupin_TcmJ-like"/>
    <property type="match status" value="1"/>
</dbReference>
<organism evidence="3 4">
    <name type="scientific">Actinoallomurus bryophytorum</name>
    <dbReference type="NCBI Taxonomy" id="1490222"/>
    <lineage>
        <taxon>Bacteria</taxon>
        <taxon>Bacillati</taxon>
        <taxon>Actinomycetota</taxon>
        <taxon>Actinomycetes</taxon>
        <taxon>Streptosporangiales</taxon>
        <taxon>Thermomonosporaceae</taxon>
        <taxon>Actinoallomurus</taxon>
    </lineage>
</organism>
<proteinExistence type="predicted"/>
<name>A0A543CUP6_9ACTN</name>
<evidence type="ECO:0000259" key="1">
    <source>
        <dbReference type="Pfam" id="PF03364"/>
    </source>
</evidence>
<keyword evidence="4" id="KW-1185">Reference proteome</keyword>
<gene>
    <name evidence="3" type="ORF">FB559_6530</name>
</gene>
<dbReference type="InterPro" id="IPR014710">
    <property type="entry name" value="RmlC-like_jellyroll"/>
</dbReference>
<dbReference type="CDD" id="cd08860">
    <property type="entry name" value="TcmN_ARO-CYC_like"/>
    <property type="match status" value="1"/>
</dbReference>
<dbReference type="InterPro" id="IPR013096">
    <property type="entry name" value="Cupin_2"/>
</dbReference>
<dbReference type="InterPro" id="IPR011051">
    <property type="entry name" value="RmlC_Cupin_sf"/>
</dbReference>
<dbReference type="EMBL" id="VFOZ01000001">
    <property type="protein sequence ID" value="TQM00807.1"/>
    <property type="molecule type" value="Genomic_DNA"/>
</dbReference>
<dbReference type="InterPro" id="IPR023393">
    <property type="entry name" value="START-like_dom_sf"/>
</dbReference>
<dbReference type="PANTHER" id="PTHR36114:SF1">
    <property type="entry name" value="16.7 KDA PROTEIN IN WHIE LOCUS"/>
    <property type="match status" value="1"/>
</dbReference>
<feature type="domain" description="Coenzyme Q-binding protein COQ10 START" evidence="1">
    <location>
        <begin position="11"/>
        <end position="120"/>
    </location>
</feature>
<sequence>MPGHTENTIRIDAPLPLVWEMTNDVANWTNLFTEYAKAEVLEQNDNTVRFRLTLYPDEENRVWSWVSERVMDPVNHNVTARRIETGPFEYMNIRWNYEEDGDATRMTWIQDFAMKPTAPVDDAGMTEHINNNSKVQMDIIAHRVEATAREKSAAKAPYKLVSFGDVPVNRRRGGEIRTLLSPGTVNSTSGFMGLLSLHPGEQVNEHYHPYSEEFLYLVHGSLTVDLDGEEVPLAGGEGLYIPINVRHRLRNTGGKEAFAVFNLGPLAPRPDLGHVDTEVGE</sequence>
<accession>A0A543CUP6</accession>
<protein>
    <submittedName>
        <fullName evidence="3">Aromatase</fullName>
    </submittedName>
</protein>
<comment type="caution">
    <text evidence="3">The sequence shown here is derived from an EMBL/GenBank/DDBJ whole genome shotgun (WGS) entry which is preliminary data.</text>
</comment>
<evidence type="ECO:0000313" key="4">
    <source>
        <dbReference type="Proteomes" id="UP000316096"/>
    </source>
</evidence>
<dbReference type="Pfam" id="PF07883">
    <property type="entry name" value="Cupin_2"/>
    <property type="match status" value="1"/>
</dbReference>
<dbReference type="Proteomes" id="UP000316096">
    <property type="component" value="Unassembled WGS sequence"/>
</dbReference>
<dbReference type="AlphaFoldDB" id="A0A543CUP6"/>
<dbReference type="InterPro" id="IPR005031">
    <property type="entry name" value="COQ10_START"/>
</dbReference>